<dbReference type="EMBL" id="FRBI01000012">
    <property type="protein sequence ID" value="SHM62981.1"/>
    <property type="molecule type" value="Genomic_DNA"/>
</dbReference>
<dbReference type="InterPro" id="IPR006311">
    <property type="entry name" value="TAT_signal"/>
</dbReference>
<evidence type="ECO:0000256" key="2">
    <source>
        <dbReference type="SAM" id="SignalP"/>
    </source>
</evidence>
<name>A0A1M7KCN0_9ACTN</name>
<reference evidence="3 4" key="1">
    <citation type="submission" date="2016-11" db="EMBL/GenBank/DDBJ databases">
        <authorList>
            <person name="Jaros S."/>
            <person name="Januszkiewicz K."/>
            <person name="Wedrychowicz H."/>
        </authorList>
    </citation>
    <scope>NUCLEOTIDE SEQUENCE [LARGE SCALE GENOMIC DNA]</scope>
    <source>
        <strain evidence="3 4">CGMCC 4.2025</strain>
    </source>
</reference>
<feature type="signal peptide" evidence="2">
    <location>
        <begin position="1"/>
        <end position="41"/>
    </location>
</feature>
<dbReference type="Proteomes" id="UP000184111">
    <property type="component" value="Unassembled WGS sequence"/>
</dbReference>
<evidence type="ECO:0000313" key="3">
    <source>
        <dbReference type="EMBL" id="SHM62981.1"/>
    </source>
</evidence>
<sequence length="69" mass="6745">MSLLSLFLRGVRRRRPLLAALVAAVVVAAGAITATSGTAHAAPSLLSQGKTATASSTENAGTPASAAVD</sequence>
<organism evidence="3 4">
    <name type="scientific">Actinacidiphila paucisporea</name>
    <dbReference type="NCBI Taxonomy" id="310782"/>
    <lineage>
        <taxon>Bacteria</taxon>
        <taxon>Bacillati</taxon>
        <taxon>Actinomycetota</taxon>
        <taxon>Actinomycetes</taxon>
        <taxon>Kitasatosporales</taxon>
        <taxon>Streptomycetaceae</taxon>
        <taxon>Actinacidiphila</taxon>
    </lineage>
</organism>
<keyword evidence="2" id="KW-0732">Signal</keyword>
<keyword evidence="4" id="KW-1185">Reference proteome</keyword>
<dbReference type="STRING" id="310782.SAMN05216499_112220"/>
<feature type="compositionally biased region" description="Polar residues" evidence="1">
    <location>
        <begin position="45"/>
        <end position="62"/>
    </location>
</feature>
<gene>
    <name evidence="3" type="ORF">SAMN05216499_112220</name>
</gene>
<feature type="region of interest" description="Disordered" evidence="1">
    <location>
        <begin position="45"/>
        <end position="69"/>
    </location>
</feature>
<accession>A0A1M7KCN0</accession>
<evidence type="ECO:0000313" key="4">
    <source>
        <dbReference type="Proteomes" id="UP000184111"/>
    </source>
</evidence>
<evidence type="ECO:0000256" key="1">
    <source>
        <dbReference type="SAM" id="MobiDB-lite"/>
    </source>
</evidence>
<dbReference type="PROSITE" id="PS51318">
    <property type="entry name" value="TAT"/>
    <property type="match status" value="1"/>
</dbReference>
<feature type="chain" id="PRO_5012884360" evidence="2">
    <location>
        <begin position="42"/>
        <end position="69"/>
    </location>
</feature>
<dbReference type="AlphaFoldDB" id="A0A1M7KCN0"/>
<protein>
    <submittedName>
        <fullName evidence="3">Uncharacterized protein</fullName>
    </submittedName>
</protein>
<feature type="non-terminal residue" evidence="3">
    <location>
        <position position="69"/>
    </location>
</feature>
<proteinExistence type="predicted"/>